<feature type="region of interest" description="Disordered" evidence="1">
    <location>
        <begin position="968"/>
        <end position="1010"/>
    </location>
</feature>
<accession>A0A9Q0N9R7</accession>
<dbReference type="Proteomes" id="UP001151699">
    <property type="component" value="Chromosome A"/>
</dbReference>
<comment type="caution">
    <text evidence="3">The sequence shown here is derived from an EMBL/GenBank/DDBJ whole genome shotgun (WGS) entry which is preliminary data.</text>
</comment>
<feature type="compositionally biased region" description="Low complexity" evidence="1">
    <location>
        <begin position="979"/>
        <end position="996"/>
    </location>
</feature>
<evidence type="ECO:0000259" key="2">
    <source>
        <dbReference type="PROSITE" id="PS50184"/>
    </source>
</evidence>
<dbReference type="InterPro" id="IPR001007">
    <property type="entry name" value="VWF_dom"/>
</dbReference>
<dbReference type="OrthoDB" id="6132182at2759"/>
<feature type="region of interest" description="Disordered" evidence="1">
    <location>
        <begin position="1144"/>
        <end position="1165"/>
    </location>
</feature>
<dbReference type="SUPFAM" id="SSF53474">
    <property type="entry name" value="alpha/beta-Hydrolases"/>
    <property type="match status" value="1"/>
</dbReference>
<name>A0A9Q0N9R7_9DIPT</name>
<dbReference type="Gene3D" id="3.40.50.1820">
    <property type="entry name" value="alpha/beta hydrolase"/>
    <property type="match status" value="1"/>
</dbReference>
<feature type="region of interest" description="Disordered" evidence="1">
    <location>
        <begin position="638"/>
        <end position="670"/>
    </location>
</feature>
<proteinExistence type="predicted"/>
<dbReference type="EMBL" id="WJQU01000001">
    <property type="protein sequence ID" value="KAJ6646350.1"/>
    <property type="molecule type" value="Genomic_DNA"/>
</dbReference>
<evidence type="ECO:0000256" key="1">
    <source>
        <dbReference type="SAM" id="MobiDB-lite"/>
    </source>
</evidence>
<feature type="domain" description="VWFC" evidence="2">
    <location>
        <begin position="554"/>
        <end position="615"/>
    </location>
</feature>
<feature type="compositionally biased region" description="Polar residues" evidence="1">
    <location>
        <begin position="997"/>
        <end position="1009"/>
    </location>
</feature>
<gene>
    <name evidence="3" type="primary">PLA2G15_2</name>
    <name evidence="3" type="ORF">Bhyg_01561</name>
</gene>
<dbReference type="SMART" id="SM00214">
    <property type="entry name" value="VWC"/>
    <property type="match status" value="1"/>
</dbReference>
<feature type="region of interest" description="Disordered" evidence="1">
    <location>
        <begin position="845"/>
        <end position="884"/>
    </location>
</feature>
<dbReference type="PROSITE" id="PS50184">
    <property type="entry name" value="VWFC_2"/>
    <property type="match status" value="1"/>
</dbReference>
<dbReference type="SUPFAM" id="SSF57603">
    <property type="entry name" value="FnI-like domain"/>
    <property type="match status" value="1"/>
</dbReference>
<feature type="region of interest" description="Disordered" evidence="1">
    <location>
        <begin position="1181"/>
        <end position="1202"/>
    </location>
</feature>
<dbReference type="InterPro" id="IPR029058">
    <property type="entry name" value="AB_hydrolase_fold"/>
</dbReference>
<dbReference type="Pfam" id="PF23334">
    <property type="entry name" value="VWC2L_2nd"/>
    <property type="match status" value="1"/>
</dbReference>
<dbReference type="Gene3D" id="6.20.200.20">
    <property type="match status" value="1"/>
</dbReference>
<dbReference type="PANTHER" id="PTHR11440">
    <property type="entry name" value="LECITHIN-CHOLESTEROL ACYLTRANSFERASE-RELATED"/>
    <property type="match status" value="1"/>
</dbReference>
<dbReference type="GO" id="GO:0006629">
    <property type="term" value="P:lipid metabolic process"/>
    <property type="evidence" value="ECO:0007669"/>
    <property type="project" value="InterPro"/>
</dbReference>
<dbReference type="Pfam" id="PF02450">
    <property type="entry name" value="LCAT"/>
    <property type="match status" value="2"/>
</dbReference>
<dbReference type="AlphaFoldDB" id="A0A9Q0N9R7"/>
<evidence type="ECO:0000313" key="4">
    <source>
        <dbReference type="Proteomes" id="UP001151699"/>
    </source>
</evidence>
<feature type="compositionally biased region" description="Low complexity" evidence="1">
    <location>
        <begin position="643"/>
        <end position="664"/>
    </location>
</feature>
<sequence>MAGIVCDGAIVTPSDEVLDLGLKLMSDLSWTRNSIASTSTIAHEKGESVAPRHLRIYKLTFRSFSMHWNVFGFALYVFCYKCGFTSTCEKNGKPLSPVIFVPGKAASQIEAKLDKPNTVRSICYEKTVMWYSLWLNPEILLPFVIDCWVDNMSLTYDNNTRTTRNSPGVETRVSGWGDPESVEWMNPLRFHFTAYFKDIGNALVANGYVRNVSIRGAPYDFRKAPNENRHWFVDLKTLVEETYETNGKVAVTLIAHSMGARMTLLFLHQQDKSWKRKYISRIISLSGAWGGSVKALKLFATGDNLGSFVISESAMKRAQITFPSLAFLLPSPVFWNTDEILVQTQRRAYTLSHDLNYTIGWEMRKDTLKYIDFTPPGVEVHCLYGADIPTVEKLNYPSEDLNSYPTSMNGDGDGSVNERSLEGCTHWIGLKEQLYKNISTLRLPDAEHQQILSDNRAIQSVTMRGNSGFLRLAVIWCLLVCSVSGGVPRLRRMMRETFASPVEEVFPVNVTLSSDKCSYNGKEVERSSVTCEKKNGCREIETHGECCPKFACECKLNGTTYDNGDKIVDPENPCEVCVCRGGDINCNALKCYTRNDCKNVTYTPGVCCPEYGNCPPLENVELSTNETSTIASFTDYTSSSVLPSSETPTSTAPTSTTPQLSTSSNDNPVGIKIKEITKPEEIRITDDRPKVFQTIKSSETIALQTSPELQSPEAIIEPEHEAPLVIDGVRSEIEPEIEQHTTFSFDGSADQQIQLESTDLNTEGDVSIGPKTVRQTDLDMDDEIHTTDAPFPSENEIKNDLVTTKLSHVTEGPLEPLPVERNTSVLQIGDSVVIFDRSGQTQSIPLNVAGLQRGDEDEEDERKEGRKTDETGTEGSSTESLLEHSTSNEVFEVYYYEPKEMSTVSLDFALNEASGEGLVDDVKLRDDLKEGSADLQNIVASTEKDDFDHSSGYSPVDRFTDPMLAEQSTVNEKTMSYDFEGSTSTSEEMTTTFDSFPKSTSPLLSSEATTTEDDDIVQHDQNINFPHITDDLSIHGRMDDRMDDDERLRPNNRVTEIELEKIKIIPVEANSITASEELVKTEDELSLTTTAEGVKGSTNFKDVEGRSPGEPLLIPEWERNHTTVAPIDLSASSNETTEDLLAELSSRDRHTSDTVVSEEPTTNEPDVLYSSTVVSEISDLSLESGSGIESEETSSRSSQAKETNNFKLFLEGTEDFFKIQSKLWN</sequence>
<reference evidence="3" key="1">
    <citation type="submission" date="2022-07" db="EMBL/GenBank/DDBJ databases">
        <authorList>
            <person name="Trinca V."/>
            <person name="Uliana J.V.C."/>
            <person name="Torres T.T."/>
            <person name="Ward R.J."/>
            <person name="Monesi N."/>
        </authorList>
    </citation>
    <scope>NUCLEOTIDE SEQUENCE</scope>
    <source>
        <strain evidence="3">HSMRA1968</strain>
        <tissue evidence="3">Whole embryos</tissue>
    </source>
</reference>
<dbReference type="InterPro" id="IPR003386">
    <property type="entry name" value="LACT/PDAT_acylTrfase"/>
</dbReference>
<feature type="compositionally biased region" description="Polar residues" evidence="1">
    <location>
        <begin position="1153"/>
        <end position="1165"/>
    </location>
</feature>
<organism evidence="3 4">
    <name type="scientific">Pseudolycoriella hygida</name>
    <dbReference type="NCBI Taxonomy" id="35572"/>
    <lineage>
        <taxon>Eukaryota</taxon>
        <taxon>Metazoa</taxon>
        <taxon>Ecdysozoa</taxon>
        <taxon>Arthropoda</taxon>
        <taxon>Hexapoda</taxon>
        <taxon>Insecta</taxon>
        <taxon>Pterygota</taxon>
        <taxon>Neoptera</taxon>
        <taxon>Endopterygota</taxon>
        <taxon>Diptera</taxon>
        <taxon>Nematocera</taxon>
        <taxon>Sciaroidea</taxon>
        <taxon>Sciaridae</taxon>
        <taxon>Pseudolycoriella</taxon>
    </lineage>
</organism>
<keyword evidence="4" id="KW-1185">Reference proteome</keyword>
<feature type="compositionally biased region" description="Low complexity" evidence="1">
    <location>
        <begin position="873"/>
        <end position="884"/>
    </location>
</feature>
<evidence type="ECO:0000313" key="3">
    <source>
        <dbReference type="EMBL" id="KAJ6646350.1"/>
    </source>
</evidence>
<protein>
    <submittedName>
        <fullName evidence="3">Phospholipase A2 group XV</fullName>
    </submittedName>
</protein>
<dbReference type="GO" id="GO:0008374">
    <property type="term" value="F:O-acyltransferase activity"/>
    <property type="evidence" value="ECO:0007669"/>
    <property type="project" value="InterPro"/>
</dbReference>